<feature type="chain" id="PRO_5046354863" evidence="1">
    <location>
        <begin position="22"/>
        <end position="140"/>
    </location>
</feature>
<comment type="caution">
    <text evidence="2">The sequence shown here is derived from an EMBL/GenBank/DDBJ whole genome shotgun (WGS) entry which is preliminary data.</text>
</comment>
<evidence type="ECO:0000313" key="2">
    <source>
        <dbReference type="EMBL" id="MEB3347188.1"/>
    </source>
</evidence>
<gene>
    <name evidence="2" type="ORF">U6A24_17065</name>
</gene>
<organism evidence="2 3">
    <name type="scientific">Aquimarina gracilis</name>
    <dbReference type="NCBI Taxonomy" id="874422"/>
    <lineage>
        <taxon>Bacteria</taxon>
        <taxon>Pseudomonadati</taxon>
        <taxon>Bacteroidota</taxon>
        <taxon>Flavobacteriia</taxon>
        <taxon>Flavobacteriales</taxon>
        <taxon>Flavobacteriaceae</taxon>
        <taxon>Aquimarina</taxon>
    </lineage>
</organism>
<keyword evidence="3" id="KW-1185">Reference proteome</keyword>
<dbReference type="InterPro" id="IPR039437">
    <property type="entry name" value="FrzH/put_lumazine-bd"/>
</dbReference>
<dbReference type="InterPro" id="IPR032710">
    <property type="entry name" value="NTF2-like_dom_sf"/>
</dbReference>
<feature type="signal peptide" evidence="1">
    <location>
        <begin position="1"/>
        <end position="21"/>
    </location>
</feature>
<proteinExistence type="predicted"/>
<evidence type="ECO:0000256" key="1">
    <source>
        <dbReference type="SAM" id="SignalP"/>
    </source>
</evidence>
<protein>
    <submittedName>
        <fullName evidence="2">Nuclear transport factor 2 family protein</fullName>
    </submittedName>
</protein>
<dbReference type="Pfam" id="PF12893">
    <property type="entry name" value="Lumazine_bd_2"/>
    <property type="match status" value="1"/>
</dbReference>
<sequence>MKTYFLTLTFLMIGITITAQSEEEQIKTTINTYIEGTSYNKPETIKEAFYEEANLFLSHKEKEIWIVPIAEYASWFEKKERGQFNGRVGNILSIDQENDIAMAKAEILAKGKDIRYVDIFLLKKIKGEWKIISKAATRTN</sequence>
<dbReference type="RefSeq" id="WP_324181214.1">
    <property type="nucleotide sequence ID" value="NZ_BAABAW010000025.1"/>
</dbReference>
<dbReference type="Proteomes" id="UP001327027">
    <property type="component" value="Unassembled WGS sequence"/>
</dbReference>
<dbReference type="EMBL" id="JAYKLX010000008">
    <property type="protein sequence ID" value="MEB3347188.1"/>
    <property type="molecule type" value="Genomic_DNA"/>
</dbReference>
<reference evidence="2 3" key="1">
    <citation type="journal article" date="2013" name="Int. J. Syst. Evol. Microbiol.">
        <title>Aquimarina gracilis sp. nov., isolated from the gut microflora of a mussel, Mytilus coruscus, and emended description of Aquimarina spongiae.</title>
        <authorList>
            <person name="Park S.C."/>
            <person name="Choe H.N."/>
            <person name="Baik K.S."/>
            <person name="Seong C.N."/>
        </authorList>
    </citation>
    <scope>NUCLEOTIDE SEQUENCE [LARGE SCALE GENOMIC DNA]</scope>
    <source>
        <strain evidence="2 3">PSC32</strain>
    </source>
</reference>
<dbReference type="SUPFAM" id="SSF54427">
    <property type="entry name" value="NTF2-like"/>
    <property type="match status" value="1"/>
</dbReference>
<name>A0ABU5ZZ70_9FLAO</name>
<accession>A0ABU5ZZ70</accession>
<dbReference type="Gene3D" id="3.10.450.50">
    <property type="match status" value="1"/>
</dbReference>
<keyword evidence="1" id="KW-0732">Signal</keyword>
<evidence type="ECO:0000313" key="3">
    <source>
        <dbReference type="Proteomes" id="UP001327027"/>
    </source>
</evidence>